<dbReference type="PRINTS" id="PR01035">
    <property type="entry name" value="TCRTETA"/>
</dbReference>
<dbReference type="GO" id="GO:0016020">
    <property type="term" value="C:membrane"/>
    <property type="evidence" value="ECO:0007669"/>
    <property type="project" value="UniProtKB-SubCell"/>
</dbReference>
<dbReference type="EMBL" id="MU001637">
    <property type="protein sequence ID" value="KAF2482078.1"/>
    <property type="molecule type" value="Genomic_DNA"/>
</dbReference>
<feature type="transmembrane region" description="Helical" evidence="7">
    <location>
        <begin position="158"/>
        <end position="178"/>
    </location>
</feature>
<feature type="transmembrane region" description="Helical" evidence="7">
    <location>
        <begin position="461"/>
        <end position="480"/>
    </location>
</feature>
<feature type="transmembrane region" description="Helical" evidence="7">
    <location>
        <begin position="232"/>
        <end position="254"/>
    </location>
</feature>
<dbReference type="PROSITE" id="PS50850">
    <property type="entry name" value="MFS"/>
    <property type="match status" value="1"/>
</dbReference>
<feature type="transmembrane region" description="Helical" evidence="7">
    <location>
        <begin position="424"/>
        <end position="449"/>
    </location>
</feature>
<feature type="domain" description="Major facilitator superfamily (MFS) profile" evidence="8">
    <location>
        <begin position="65"/>
        <end position="484"/>
    </location>
</feature>
<dbReference type="AlphaFoldDB" id="A0A6A6PPQ6"/>
<accession>A0A6A6PPQ6</accession>
<evidence type="ECO:0000259" key="8">
    <source>
        <dbReference type="PROSITE" id="PS50850"/>
    </source>
</evidence>
<dbReference type="RefSeq" id="XP_033588648.1">
    <property type="nucleotide sequence ID" value="XM_033737380.1"/>
</dbReference>
<name>A0A6A6PPQ6_9PEZI</name>
<feature type="transmembrane region" description="Helical" evidence="7">
    <location>
        <begin position="63"/>
        <end position="84"/>
    </location>
</feature>
<dbReference type="InterPro" id="IPR011701">
    <property type="entry name" value="MFS"/>
</dbReference>
<evidence type="ECO:0000256" key="3">
    <source>
        <dbReference type="ARBA" id="ARBA00022692"/>
    </source>
</evidence>
<feature type="transmembrane region" description="Helical" evidence="7">
    <location>
        <begin position="385"/>
        <end position="412"/>
    </location>
</feature>
<keyword evidence="4 7" id="KW-1133">Transmembrane helix</keyword>
<evidence type="ECO:0000256" key="4">
    <source>
        <dbReference type="ARBA" id="ARBA00022989"/>
    </source>
</evidence>
<dbReference type="Gene3D" id="1.20.1250.20">
    <property type="entry name" value="MFS general substrate transporter like domains"/>
    <property type="match status" value="1"/>
</dbReference>
<evidence type="ECO:0000256" key="6">
    <source>
        <dbReference type="SAM" id="MobiDB-lite"/>
    </source>
</evidence>
<evidence type="ECO:0000313" key="10">
    <source>
        <dbReference type="Proteomes" id="UP000799767"/>
    </source>
</evidence>
<reference evidence="9" key="1">
    <citation type="journal article" date="2020" name="Stud. Mycol.">
        <title>101 Dothideomycetes genomes: a test case for predicting lifestyles and emergence of pathogens.</title>
        <authorList>
            <person name="Haridas S."/>
            <person name="Albert R."/>
            <person name="Binder M."/>
            <person name="Bloem J."/>
            <person name="Labutti K."/>
            <person name="Salamov A."/>
            <person name="Andreopoulos B."/>
            <person name="Baker S."/>
            <person name="Barry K."/>
            <person name="Bills G."/>
            <person name="Bluhm B."/>
            <person name="Cannon C."/>
            <person name="Castanera R."/>
            <person name="Culley D."/>
            <person name="Daum C."/>
            <person name="Ezra D."/>
            <person name="Gonzalez J."/>
            <person name="Henrissat B."/>
            <person name="Kuo A."/>
            <person name="Liang C."/>
            <person name="Lipzen A."/>
            <person name="Lutzoni F."/>
            <person name="Magnuson J."/>
            <person name="Mondo S."/>
            <person name="Nolan M."/>
            <person name="Ohm R."/>
            <person name="Pangilinan J."/>
            <person name="Park H.-J."/>
            <person name="Ramirez L."/>
            <person name="Alfaro M."/>
            <person name="Sun H."/>
            <person name="Tritt A."/>
            <person name="Yoshinaga Y."/>
            <person name="Zwiers L.-H."/>
            <person name="Turgeon B."/>
            <person name="Goodwin S."/>
            <person name="Spatafora J."/>
            <person name="Crous P."/>
            <person name="Grigoriev I."/>
        </authorList>
    </citation>
    <scope>NUCLEOTIDE SEQUENCE</scope>
    <source>
        <strain evidence="9">CBS 113389</strain>
    </source>
</reference>
<dbReference type="InterPro" id="IPR036259">
    <property type="entry name" value="MFS_trans_sf"/>
</dbReference>
<gene>
    <name evidence="9" type="ORF">BDY17DRAFT_325572</name>
</gene>
<dbReference type="Pfam" id="PF07690">
    <property type="entry name" value="MFS_1"/>
    <property type="match status" value="1"/>
</dbReference>
<feature type="region of interest" description="Disordered" evidence="6">
    <location>
        <begin position="1"/>
        <end position="55"/>
    </location>
</feature>
<keyword evidence="2" id="KW-0813">Transport</keyword>
<feature type="transmembrane region" description="Helical" evidence="7">
    <location>
        <begin position="190"/>
        <end position="212"/>
    </location>
</feature>
<evidence type="ECO:0000256" key="7">
    <source>
        <dbReference type="SAM" id="Phobius"/>
    </source>
</evidence>
<feature type="transmembrane region" description="Helical" evidence="7">
    <location>
        <begin position="284"/>
        <end position="305"/>
    </location>
</feature>
<feature type="compositionally biased region" description="Polar residues" evidence="6">
    <location>
        <begin position="1"/>
        <end position="22"/>
    </location>
</feature>
<dbReference type="GO" id="GO:0022857">
    <property type="term" value="F:transmembrane transporter activity"/>
    <property type="evidence" value="ECO:0007669"/>
    <property type="project" value="InterPro"/>
</dbReference>
<dbReference type="Proteomes" id="UP000799767">
    <property type="component" value="Unassembled WGS sequence"/>
</dbReference>
<organism evidence="9 10">
    <name type="scientific">Neohortaea acidophila</name>
    <dbReference type="NCBI Taxonomy" id="245834"/>
    <lineage>
        <taxon>Eukaryota</taxon>
        <taxon>Fungi</taxon>
        <taxon>Dikarya</taxon>
        <taxon>Ascomycota</taxon>
        <taxon>Pezizomycotina</taxon>
        <taxon>Dothideomycetes</taxon>
        <taxon>Dothideomycetidae</taxon>
        <taxon>Mycosphaerellales</taxon>
        <taxon>Teratosphaeriaceae</taxon>
        <taxon>Neohortaea</taxon>
    </lineage>
</organism>
<evidence type="ECO:0000313" key="9">
    <source>
        <dbReference type="EMBL" id="KAF2482078.1"/>
    </source>
</evidence>
<keyword evidence="3 7" id="KW-0812">Transmembrane</keyword>
<evidence type="ECO:0000256" key="1">
    <source>
        <dbReference type="ARBA" id="ARBA00004141"/>
    </source>
</evidence>
<dbReference type="PANTHER" id="PTHR23504">
    <property type="entry name" value="MAJOR FACILITATOR SUPERFAMILY DOMAIN-CONTAINING PROTEIN 10"/>
    <property type="match status" value="1"/>
</dbReference>
<dbReference type="CDD" id="cd17330">
    <property type="entry name" value="MFS_SLC46_TetA_like"/>
    <property type="match status" value="1"/>
</dbReference>
<evidence type="ECO:0000256" key="5">
    <source>
        <dbReference type="ARBA" id="ARBA00023136"/>
    </source>
</evidence>
<feature type="transmembrane region" description="Helical" evidence="7">
    <location>
        <begin position="325"/>
        <end position="348"/>
    </location>
</feature>
<proteinExistence type="predicted"/>
<feature type="transmembrane region" description="Helical" evidence="7">
    <location>
        <begin position="99"/>
        <end position="121"/>
    </location>
</feature>
<feature type="transmembrane region" description="Helical" evidence="7">
    <location>
        <begin position="133"/>
        <end position="152"/>
    </location>
</feature>
<dbReference type="OrthoDB" id="419616at2759"/>
<evidence type="ECO:0000256" key="2">
    <source>
        <dbReference type="ARBA" id="ARBA00022448"/>
    </source>
</evidence>
<dbReference type="SUPFAM" id="SSF103473">
    <property type="entry name" value="MFS general substrate transporter"/>
    <property type="match status" value="1"/>
</dbReference>
<sequence>MSQSRGADASETTPLLVSSSEPNGPLPTAVTKSDIPPTDEQDAAQQHDEAEPASSPAFPYGQILILCYTSLAEPVAYFGIFPFINEMINLIGEVPVKRIGFYAGLIESLFSLVQMLLMIFYGRAADRYGRKPVLVFSLTGIAVGTAVFGLTQSLWQMVLARTLAGVFAGSVLTVRTMLAELTTKETQGKAFAWFMFMRNMGITLGPVIGGLLVKPAEQFPGVFGGVAFWEKFPYALSTFTCGGMVLSAAILSLVSLKETLHRKDAGDAAAEPPLTTMQVIRSPGVPMVLTIYAHTMFLAFVYTAVSPVYQYTFVEFGGFGFSDQQIALALAVIGVSQAVWTLLAFPWLQRRYGTGFVMQLGAAAWPFFMLSFPILSWVLRNGWTTAFWVAFVTTLVLGSSVAMTFVCCQLFVNDISPSPSVLATLNAVVLTMTSALRSFAPVLGTSIYAVGLESGFAHGQLIWFFLVPLAAALNIPLYFLPEAAYGRPIKSVAAQEDESEEA</sequence>
<dbReference type="PANTHER" id="PTHR23504:SF3">
    <property type="entry name" value="MAJOR FACILITATOR SUPERFAMILY (MFS) PROFILE DOMAIN-CONTAINING PROTEIN"/>
    <property type="match status" value="1"/>
</dbReference>
<keyword evidence="10" id="KW-1185">Reference proteome</keyword>
<dbReference type="InterPro" id="IPR020846">
    <property type="entry name" value="MFS_dom"/>
</dbReference>
<feature type="transmembrane region" description="Helical" evidence="7">
    <location>
        <begin position="360"/>
        <end position="379"/>
    </location>
</feature>
<dbReference type="GeneID" id="54478382"/>
<comment type="subcellular location">
    <subcellularLocation>
        <location evidence="1">Membrane</location>
        <topology evidence="1">Multi-pass membrane protein</topology>
    </subcellularLocation>
</comment>
<dbReference type="InterPro" id="IPR001958">
    <property type="entry name" value="Tet-R_TetA/multi-R_MdtG-like"/>
</dbReference>
<keyword evidence="5 7" id="KW-0472">Membrane</keyword>
<protein>
    <submittedName>
        <fullName evidence="9">Major facilitator superfamily domain-containing protein</fullName>
    </submittedName>
</protein>